<dbReference type="OrthoDB" id="2333384at2759"/>
<dbReference type="Gene3D" id="2.60.40.640">
    <property type="match status" value="1"/>
</dbReference>
<gene>
    <name evidence="2" type="ORF">FHETE_6037</name>
</gene>
<comment type="caution">
    <text evidence="2">The sequence shown here is derived from an EMBL/GenBank/DDBJ whole genome shotgun (WGS) entry which is preliminary data.</text>
</comment>
<reference evidence="2 3" key="1">
    <citation type="submission" date="2020-05" db="EMBL/GenBank/DDBJ databases">
        <title>Identification and distribution of gene clusters putatively required for synthesis of sphingolipid metabolism inhibitors in phylogenetically diverse species of the filamentous fungus Fusarium.</title>
        <authorList>
            <person name="Kim H.-S."/>
            <person name="Busman M."/>
            <person name="Brown D.W."/>
            <person name="Divon H."/>
            <person name="Uhlig S."/>
            <person name="Proctor R.H."/>
        </authorList>
    </citation>
    <scope>NUCLEOTIDE SEQUENCE [LARGE SCALE GENOMIC DNA]</scope>
    <source>
        <strain evidence="2 3">NRRL 20693</strain>
    </source>
</reference>
<evidence type="ECO:0000313" key="3">
    <source>
        <dbReference type="Proteomes" id="UP000567885"/>
    </source>
</evidence>
<dbReference type="EMBL" id="JAAGWQ010000103">
    <property type="protein sequence ID" value="KAF5667334.1"/>
    <property type="molecule type" value="Genomic_DNA"/>
</dbReference>
<dbReference type="InterPro" id="IPR014752">
    <property type="entry name" value="Arrestin-like_C"/>
</dbReference>
<proteinExistence type="predicted"/>
<feature type="region of interest" description="Disordered" evidence="1">
    <location>
        <begin position="404"/>
        <end position="468"/>
    </location>
</feature>
<name>A0A8H5TDX9_FUSHE</name>
<evidence type="ECO:0000313" key="2">
    <source>
        <dbReference type="EMBL" id="KAF5667334.1"/>
    </source>
</evidence>
<protein>
    <recommendedName>
        <fullName evidence="4">Arrestin-like N-terminal domain-containing protein</fullName>
    </recommendedName>
</protein>
<dbReference type="AlphaFoldDB" id="A0A8H5TDX9"/>
<evidence type="ECO:0008006" key="4">
    <source>
        <dbReference type="Google" id="ProtNLM"/>
    </source>
</evidence>
<organism evidence="2 3">
    <name type="scientific">Fusarium heterosporum</name>
    <dbReference type="NCBI Taxonomy" id="42747"/>
    <lineage>
        <taxon>Eukaryota</taxon>
        <taxon>Fungi</taxon>
        <taxon>Dikarya</taxon>
        <taxon>Ascomycota</taxon>
        <taxon>Pezizomycotina</taxon>
        <taxon>Sordariomycetes</taxon>
        <taxon>Hypocreomycetidae</taxon>
        <taxon>Hypocreales</taxon>
        <taxon>Nectriaceae</taxon>
        <taxon>Fusarium</taxon>
        <taxon>Fusarium heterosporum species complex</taxon>
    </lineage>
</organism>
<sequence length="468" mass="52052">MPQTSASFSQSLGIRLDGSQSSYAPGDTIIGCVYRRTPTVSPEAVVSISLCGRTKTKLVEHRNNNQANSTYRGRFNIIPEDAYTQKIFQGPLHIEEFGNEQAWPFAITLPEYVDPKYVQGQDQKASFLPLNKADHVLPSTFTLDTNGSTEAFVEYFLKATVRLTGQGKTKWPEAILPFKVRNLSLDPPRADFGLKGSKSWKYVTSYRLIPGMEEAKLSFSQKMKQSFSTSSVPEFQFHLLVDVPTVIQLDNPNPIPFRLKAVPDWTKTSEVLKDIPQQLKLTWVDIRIAINTEVKCEGTWSSHEKLKREEVNLSVMSALFRPMQSLYIPCSDEAPPLDIGKLIDLRLGYLAPGNGPSGYRFTPSFTTYNIHHSHKLNWAIKGSVAGDHFGATGTVGLTLLMPSDERGYTDQQDPEIGGEAGGESEAGPSRLQRNESWIQPPDEDDAPPSFTEVMKEDGKAAMPEKCSN</sequence>
<accession>A0A8H5TDX9</accession>
<dbReference type="Proteomes" id="UP000567885">
    <property type="component" value="Unassembled WGS sequence"/>
</dbReference>
<evidence type="ECO:0000256" key="1">
    <source>
        <dbReference type="SAM" id="MobiDB-lite"/>
    </source>
</evidence>
<keyword evidence="3" id="KW-1185">Reference proteome</keyword>